<gene>
    <name evidence="1" type="ORF">AQJ46_42215</name>
</gene>
<name>A0A117QX60_9ACTN</name>
<dbReference type="RefSeq" id="WP_059210653.1">
    <property type="nucleotide sequence ID" value="NZ_KQ948674.1"/>
</dbReference>
<evidence type="ECO:0000313" key="1">
    <source>
        <dbReference type="EMBL" id="KUN58891.1"/>
    </source>
</evidence>
<dbReference type="EMBL" id="LMWU01000055">
    <property type="protein sequence ID" value="KUN58891.1"/>
    <property type="molecule type" value="Genomic_DNA"/>
</dbReference>
<evidence type="ECO:0000313" key="2">
    <source>
        <dbReference type="Proteomes" id="UP000053669"/>
    </source>
</evidence>
<reference evidence="1 2" key="1">
    <citation type="submission" date="2015-10" db="EMBL/GenBank/DDBJ databases">
        <title>Draft genome sequence of Streptomyces canus DSM 40017, type strain for the species Streptomyces canus.</title>
        <authorList>
            <person name="Ruckert C."/>
            <person name="Winkler A."/>
            <person name="Kalinowski J."/>
            <person name="Kampfer P."/>
            <person name="Glaeser S."/>
        </authorList>
    </citation>
    <scope>NUCLEOTIDE SEQUENCE [LARGE SCALE GENOMIC DNA]</scope>
    <source>
        <strain evidence="1 2">DSM 40017</strain>
    </source>
</reference>
<accession>A0A117QX60</accession>
<comment type="caution">
    <text evidence="1">The sequence shown here is derived from an EMBL/GenBank/DDBJ whole genome shotgun (WGS) entry which is preliminary data.</text>
</comment>
<dbReference type="AlphaFoldDB" id="A0A117QX60"/>
<sequence length="325" mass="35872">MTLFGVEEVLPCGNEAELAGTELRHHVAKAVDALSATVGEDPQVLRRRLLKLVNLPWLSDADDHDLREVLRELRVCEQEGGGAYRARLRRVTRVDRPAGIARLPRPRLVKPASTAGTCGLCGDGYNVGELIGRPPSPEELPYIPMGWLCWHCLVQRRHQPRRRDVLLRVFHALFAGDGVGLNGIECGVLLEWLTEDPALANSKPWAADPLENTLVRLRAGDMDGKPTTWLSAQTAHTIVAVLQEAVASPTTTVQDGEMLSALVQHLAEWATNPANVRSSRYGTGWRFRQQVLALTEYPTVLSQRGGPFFLYQCKTTKTGQLVEPA</sequence>
<proteinExistence type="predicted"/>
<protein>
    <submittedName>
        <fullName evidence="1">Uncharacterized protein</fullName>
    </submittedName>
</protein>
<dbReference type="STRING" id="58343.AQJ46_42215"/>
<organism evidence="1 2">
    <name type="scientific">Streptomyces canus</name>
    <dbReference type="NCBI Taxonomy" id="58343"/>
    <lineage>
        <taxon>Bacteria</taxon>
        <taxon>Bacillati</taxon>
        <taxon>Actinomycetota</taxon>
        <taxon>Actinomycetes</taxon>
        <taxon>Kitasatosporales</taxon>
        <taxon>Streptomycetaceae</taxon>
        <taxon>Streptomyces</taxon>
        <taxon>Streptomyces aurantiacus group</taxon>
    </lineage>
</organism>
<dbReference type="Proteomes" id="UP000053669">
    <property type="component" value="Unassembled WGS sequence"/>
</dbReference>